<dbReference type="EMBL" id="CM023479">
    <property type="protein sequence ID" value="KAH7974193.1"/>
    <property type="molecule type" value="Genomic_DNA"/>
</dbReference>
<keyword evidence="2" id="KW-1185">Reference proteome</keyword>
<name>A0ACB8DP24_DERSI</name>
<accession>A0ACB8DP24</accession>
<gene>
    <name evidence="1" type="ORF">HPB49_011924</name>
</gene>
<reference evidence="1" key="1">
    <citation type="submission" date="2020-05" db="EMBL/GenBank/DDBJ databases">
        <title>Large-scale comparative analyses of tick genomes elucidate their genetic diversity and vector capacities.</title>
        <authorList>
            <person name="Jia N."/>
            <person name="Wang J."/>
            <person name="Shi W."/>
            <person name="Du L."/>
            <person name="Sun Y."/>
            <person name="Zhan W."/>
            <person name="Jiang J."/>
            <person name="Wang Q."/>
            <person name="Zhang B."/>
            <person name="Ji P."/>
            <person name="Sakyi L.B."/>
            <person name="Cui X."/>
            <person name="Yuan T."/>
            <person name="Jiang B."/>
            <person name="Yang W."/>
            <person name="Lam T.T.-Y."/>
            <person name="Chang Q."/>
            <person name="Ding S."/>
            <person name="Wang X."/>
            <person name="Zhu J."/>
            <person name="Ruan X."/>
            <person name="Zhao L."/>
            <person name="Wei J."/>
            <person name="Que T."/>
            <person name="Du C."/>
            <person name="Cheng J."/>
            <person name="Dai P."/>
            <person name="Han X."/>
            <person name="Huang E."/>
            <person name="Gao Y."/>
            <person name="Liu J."/>
            <person name="Shao H."/>
            <person name="Ye R."/>
            <person name="Li L."/>
            <person name="Wei W."/>
            <person name="Wang X."/>
            <person name="Wang C."/>
            <person name="Yang T."/>
            <person name="Huo Q."/>
            <person name="Li W."/>
            <person name="Guo W."/>
            <person name="Chen H."/>
            <person name="Zhou L."/>
            <person name="Ni X."/>
            <person name="Tian J."/>
            <person name="Zhou Y."/>
            <person name="Sheng Y."/>
            <person name="Liu T."/>
            <person name="Pan Y."/>
            <person name="Xia L."/>
            <person name="Li J."/>
            <person name="Zhao F."/>
            <person name="Cao W."/>
        </authorList>
    </citation>
    <scope>NUCLEOTIDE SEQUENCE</scope>
    <source>
        <strain evidence="1">Dsil-2018</strain>
    </source>
</reference>
<proteinExistence type="predicted"/>
<evidence type="ECO:0000313" key="1">
    <source>
        <dbReference type="EMBL" id="KAH7974193.1"/>
    </source>
</evidence>
<comment type="caution">
    <text evidence="1">The sequence shown here is derived from an EMBL/GenBank/DDBJ whole genome shotgun (WGS) entry which is preliminary data.</text>
</comment>
<dbReference type="Proteomes" id="UP000821865">
    <property type="component" value="Chromosome 10"/>
</dbReference>
<evidence type="ECO:0000313" key="2">
    <source>
        <dbReference type="Proteomes" id="UP000821865"/>
    </source>
</evidence>
<protein>
    <submittedName>
        <fullName evidence="1">Uncharacterized protein</fullName>
    </submittedName>
</protein>
<organism evidence="1 2">
    <name type="scientific">Dermacentor silvarum</name>
    <name type="common">Tick</name>
    <dbReference type="NCBI Taxonomy" id="543639"/>
    <lineage>
        <taxon>Eukaryota</taxon>
        <taxon>Metazoa</taxon>
        <taxon>Ecdysozoa</taxon>
        <taxon>Arthropoda</taxon>
        <taxon>Chelicerata</taxon>
        <taxon>Arachnida</taxon>
        <taxon>Acari</taxon>
        <taxon>Parasitiformes</taxon>
        <taxon>Ixodida</taxon>
        <taxon>Ixodoidea</taxon>
        <taxon>Ixodidae</taxon>
        <taxon>Rhipicephalinae</taxon>
        <taxon>Dermacentor</taxon>
    </lineage>
</organism>
<sequence>MASAFIQPPLHFKPGDDPPSAWEEWREAYTICELLCECDTKPKSAREALLLHVLGPYARRIAQTFPADPAADSDDADSVKYILDKFDELHCPYKNVIQAAALFNSRVRTPGQSIDNFVIDLPRQAQKCDFGDKCDRLIGDRIVVGIRDGLRDSVNVS</sequence>